<dbReference type="GO" id="GO:0035999">
    <property type="term" value="P:tetrahydrofolate interconversion"/>
    <property type="evidence" value="ECO:0007669"/>
    <property type="project" value="TreeGrafter"/>
</dbReference>
<evidence type="ECO:0000313" key="6">
    <source>
        <dbReference type="EMBL" id="RJX38739.1"/>
    </source>
</evidence>
<dbReference type="GO" id="GO:0005524">
    <property type="term" value="F:ATP binding"/>
    <property type="evidence" value="ECO:0007669"/>
    <property type="project" value="UniProtKB-KW"/>
</dbReference>
<dbReference type="EC" id="6.3.3.2" evidence="5"/>
<evidence type="ECO:0000313" key="7">
    <source>
        <dbReference type="Proteomes" id="UP000267798"/>
    </source>
</evidence>
<feature type="binding site" evidence="4">
    <location>
        <position position="61"/>
    </location>
    <ligand>
        <name>substrate</name>
    </ligand>
</feature>
<dbReference type="Pfam" id="PF01812">
    <property type="entry name" value="5-FTHF_cyc-lig"/>
    <property type="match status" value="1"/>
</dbReference>
<dbReference type="Proteomes" id="UP000267798">
    <property type="component" value="Unassembled WGS sequence"/>
</dbReference>
<protein>
    <recommendedName>
        <fullName evidence="5">5-formyltetrahydrofolate cyclo-ligase</fullName>
        <ecNumber evidence="5">6.3.3.2</ecNumber>
    </recommendedName>
</protein>
<keyword evidence="3 4" id="KW-0067">ATP-binding</keyword>
<proteinExistence type="inferred from homology"/>
<dbReference type="GO" id="GO:0030272">
    <property type="term" value="F:5-formyltetrahydrofolate cyclo-ligase activity"/>
    <property type="evidence" value="ECO:0007669"/>
    <property type="project" value="UniProtKB-EC"/>
</dbReference>
<dbReference type="Gene3D" id="3.40.50.10420">
    <property type="entry name" value="NagB/RpiA/CoA transferase-like"/>
    <property type="match status" value="1"/>
</dbReference>
<comment type="caution">
    <text evidence="6">The sequence shown here is derived from an EMBL/GenBank/DDBJ whole genome shotgun (WGS) entry which is preliminary data.</text>
</comment>
<keyword evidence="5" id="KW-0479">Metal-binding</keyword>
<dbReference type="InterPro" id="IPR037171">
    <property type="entry name" value="NagB/RpiA_transferase-like"/>
</dbReference>
<keyword evidence="2 4" id="KW-0547">Nucleotide-binding</keyword>
<evidence type="ECO:0000256" key="5">
    <source>
        <dbReference type="RuleBase" id="RU361279"/>
    </source>
</evidence>
<dbReference type="PIRSF" id="PIRSF006806">
    <property type="entry name" value="FTHF_cligase"/>
    <property type="match status" value="1"/>
</dbReference>
<accession>A0A3A6PK89</accession>
<name>A0A3A6PK89_9BACL</name>
<reference evidence="6 7" key="1">
    <citation type="submission" date="2018-09" db="EMBL/GenBank/DDBJ databases">
        <title>Paenibacillus aracenensis nov. sp. isolated from a cave in southern Spain.</title>
        <authorList>
            <person name="Jurado V."/>
            <person name="Gutierrez-Patricio S."/>
            <person name="Gonzalez-Pimentel J.L."/>
            <person name="Miller A.Z."/>
            <person name="Laiz L."/>
            <person name="Saiz-Jimenez C."/>
        </authorList>
    </citation>
    <scope>NUCLEOTIDE SEQUENCE [LARGE SCALE GENOMIC DNA]</scope>
    <source>
        <strain evidence="6 7">JCM 19203</strain>
    </source>
</reference>
<dbReference type="PANTHER" id="PTHR23407">
    <property type="entry name" value="ATPASE INHIBITOR/5-FORMYLTETRAHYDROFOLATE CYCLO-LIGASE"/>
    <property type="match status" value="1"/>
</dbReference>
<keyword evidence="6" id="KW-0436">Ligase</keyword>
<feature type="binding site" evidence="4">
    <location>
        <position position="56"/>
    </location>
    <ligand>
        <name>substrate</name>
    </ligand>
</feature>
<dbReference type="OrthoDB" id="9801938at2"/>
<feature type="binding site" evidence="4">
    <location>
        <begin position="10"/>
        <end position="14"/>
    </location>
    <ligand>
        <name>ATP</name>
        <dbReference type="ChEBI" id="CHEBI:30616"/>
    </ligand>
</feature>
<keyword evidence="5" id="KW-0460">Magnesium</keyword>
<dbReference type="GO" id="GO:0009396">
    <property type="term" value="P:folic acid-containing compound biosynthetic process"/>
    <property type="evidence" value="ECO:0007669"/>
    <property type="project" value="TreeGrafter"/>
</dbReference>
<dbReference type="PANTHER" id="PTHR23407:SF1">
    <property type="entry name" value="5-FORMYLTETRAHYDROFOLATE CYCLO-LIGASE"/>
    <property type="match status" value="1"/>
</dbReference>
<dbReference type="InterPro" id="IPR024185">
    <property type="entry name" value="FTHF_cligase-like_sf"/>
</dbReference>
<comment type="similarity">
    <text evidence="1 5">Belongs to the 5-formyltetrahydrofolate cyclo-ligase family.</text>
</comment>
<organism evidence="6 7">
    <name type="scientific">Paenibacillus pinisoli</name>
    <dbReference type="NCBI Taxonomy" id="1276110"/>
    <lineage>
        <taxon>Bacteria</taxon>
        <taxon>Bacillati</taxon>
        <taxon>Bacillota</taxon>
        <taxon>Bacilli</taxon>
        <taxon>Bacillales</taxon>
        <taxon>Paenibacillaceae</taxon>
        <taxon>Paenibacillus</taxon>
    </lineage>
</organism>
<dbReference type="AlphaFoldDB" id="A0A3A6PK89"/>
<dbReference type="RefSeq" id="WP_120111304.1">
    <property type="nucleotide sequence ID" value="NZ_QXQB01000003.1"/>
</dbReference>
<evidence type="ECO:0000256" key="4">
    <source>
        <dbReference type="PIRSR" id="PIRSR006806-1"/>
    </source>
</evidence>
<evidence type="ECO:0000256" key="1">
    <source>
        <dbReference type="ARBA" id="ARBA00010638"/>
    </source>
</evidence>
<dbReference type="NCBIfam" id="TIGR02727">
    <property type="entry name" value="MTHFS_bact"/>
    <property type="match status" value="1"/>
</dbReference>
<evidence type="ECO:0000256" key="2">
    <source>
        <dbReference type="ARBA" id="ARBA00022741"/>
    </source>
</evidence>
<comment type="cofactor">
    <cofactor evidence="5">
        <name>Mg(2+)</name>
        <dbReference type="ChEBI" id="CHEBI:18420"/>
    </cofactor>
</comment>
<evidence type="ECO:0000256" key="3">
    <source>
        <dbReference type="ARBA" id="ARBA00022840"/>
    </source>
</evidence>
<keyword evidence="7" id="KW-1185">Reference proteome</keyword>
<dbReference type="GO" id="GO:0046872">
    <property type="term" value="F:metal ion binding"/>
    <property type="evidence" value="ECO:0007669"/>
    <property type="project" value="UniProtKB-KW"/>
</dbReference>
<dbReference type="InterPro" id="IPR002698">
    <property type="entry name" value="FTHF_cligase"/>
</dbReference>
<comment type="catalytic activity">
    <reaction evidence="5">
        <text>(6S)-5-formyl-5,6,7,8-tetrahydrofolate + ATP = (6R)-5,10-methenyltetrahydrofolate + ADP + phosphate</text>
        <dbReference type="Rhea" id="RHEA:10488"/>
        <dbReference type="ChEBI" id="CHEBI:30616"/>
        <dbReference type="ChEBI" id="CHEBI:43474"/>
        <dbReference type="ChEBI" id="CHEBI:57455"/>
        <dbReference type="ChEBI" id="CHEBI:57457"/>
        <dbReference type="ChEBI" id="CHEBI:456216"/>
        <dbReference type="EC" id="6.3.3.2"/>
    </reaction>
</comment>
<feature type="binding site" evidence="4">
    <location>
        <begin position="141"/>
        <end position="149"/>
    </location>
    <ligand>
        <name>ATP</name>
        <dbReference type="ChEBI" id="CHEBI:30616"/>
    </ligand>
</feature>
<dbReference type="SUPFAM" id="SSF100950">
    <property type="entry name" value="NagB/RpiA/CoA transferase-like"/>
    <property type="match status" value="1"/>
</dbReference>
<sequence length="202" mass="22348">MLTEYAGHDKAAWRTKLADRRNGLAEELRAEWSDLACRHLAQWCEVQSCRSVMAYVSFRSELNINGFIEWCWGQGIELLLPRCVKRDRSMQLYSVTEWSQLATGAYGIREPDPDLSALKPAGTVPEAIIVPGLAFDRNGGRLGYGGGYYDRFAEAVSNAGGKPLWIGAGYEAQVLEGAVPSDPHDLRLDGLVTERQLAMIGQ</sequence>
<dbReference type="EMBL" id="QXQB01000003">
    <property type="protein sequence ID" value="RJX38739.1"/>
    <property type="molecule type" value="Genomic_DNA"/>
</dbReference>
<gene>
    <name evidence="6" type="ORF">D3P09_14460</name>
</gene>